<protein>
    <submittedName>
        <fullName evidence="3">Arylesterase</fullName>
    </submittedName>
</protein>
<evidence type="ECO:0000259" key="2">
    <source>
        <dbReference type="Pfam" id="PF07859"/>
    </source>
</evidence>
<organism evidence="3 4">
    <name type="scientific">Phenylobacterium parvum</name>
    <dbReference type="NCBI Taxonomy" id="2201350"/>
    <lineage>
        <taxon>Bacteria</taxon>
        <taxon>Pseudomonadati</taxon>
        <taxon>Pseudomonadota</taxon>
        <taxon>Alphaproteobacteria</taxon>
        <taxon>Caulobacterales</taxon>
        <taxon>Caulobacteraceae</taxon>
        <taxon>Phenylobacterium</taxon>
    </lineage>
</organism>
<dbReference type="Gene3D" id="3.40.50.1820">
    <property type="entry name" value="alpha/beta hydrolase"/>
    <property type="match status" value="1"/>
</dbReference>
<reference evidence="4" key="1">
    <citation type="submission" date="2018-05" db="EMBL/GenBank/DDBJ databases">
        <title>Genome sequencing of Phenylobacterium sp. HYN0004.</title>
        <authorList>
            <person name="Yi H."/>
            <person name="Baek C."/>
        </authorList>
    </citation>
    <scope>NUCLEOTIDE SEQUENCE [LARGE SCALE GENOMIC DNA]</scope>
    <source>
        <strain evidence="4">HYN0004</strain>
    </source>
</reference>
<evidence type="ECO:0000313" key="4">
    <source>
        <dbReference type="Proteomes" id="UP000247763"/>
    </source>
</evidence>
<dbReference type="OrthoDB" id="9806180at2"/>
<proteinExistence type="predicted"/>
<dbReference type="PANTHER" id="PTHR48081">
    <property type="entry name" value="AB HYDROLASE SUPERFAMILY PROTEIN C4A8.06C"/>
    <property type="match status" value="1"/>
</dbReference>
<dbReference type="AlphaFoldDB" id="A0A2Z3HYQ2"/>
<dbReference type="Pfam" id="PF07859">
    <property type="entry name" value="Abhydrolase_3"/>
    <property type="match status" value="1"/>
</dbReference>
<keyword evidence="1" id="KW-0378">Hydrolase</keyword>
<dbReference type="PANTHER" id="PTHR48081:SF8">
    <property type="entry name" value="ALPHA_BETA HYDROLASE FOLD-3 DOMAIN-CONTAINING PROTEIN-RELATED"/>
    <property type="match status" value="1"/>
</dbReference>
<feature type="domain" description="Alpha/beta hydrolase fold-3" evidence="2">
    <location>
        <begin position="84"/>
        <end position="293"/>
    </location>
</feature>
<dbReference type="KEGG" id="phb:HYN04_12350"/>
<dbReference type="RefSeq" id="WP_110451037.1">
    <property type="nucleotide sequence ID" value="NZ_CP029479.1"/>
</dbReference>
<dbReference type="InterPro" id="IPR029058">
    <property type="entry name" value="AB_hydrolase_fold"/>
</dbReference>
<gene>
    <name evidence="3" type="ORF">HYN04_12350</name>
</gene>
<evidence type="ECO:0000313" key="3">
    <source>
        <dbReference type="EMBL" id="AWM78471.1"/>
    </source>
</evidence>
<accession>A0A2Z3HYQ2</accession>
<name>A0A2Z3HYQ2_9CAUL</name>
<keyword evidence="4" id="KW-1185">Reference proteome</keyword>
<dbReference type="Proteomes" id="UP000247763">
    <property type="component" value="Chromosome"/>
</dbReference>
<dbReference type="EMBL" id="CP029479">
    <property type="protein sequence ID" value="AWM78471.1"/>
    <property type="molecule type" value="Genomic_DNA"/>
</dbReference>
<dbReference type="SUPFAM" id="SSF53474">
    <property type="entry name" value="alpha/beta-Hydrolases"/>
    <property type="match status" value="1"/>
</dbReference>
<dbReference type="InterPro" id="IPR013094">
    <property type="entry name" value="AB_hydrolase_3"/>
</dbReference>
<evidence type="ECO:0000256" key="1">
    <source>
        <dbReference type="ARBA" id="ARBA00022801"/>
    </source>
</evidence>
<sequence>MPDSFSRHLVDPELLPMLDAFPTAVLTEAMLPGMRGRASWFPADPKDAERTDQVRRMIPGRAGDPDVEVLIYRPRGVEGSLPCILHIHGGGYVSGRADGNEAMHRPMAADLGCVIVTVEYRLAPETRFPGAVEDCYAALAWTLANAAELGVDPARVGVMGESAGGGLAASLALLARDRGEHQLAFQHLIYPMIDDRTCTRPDPHPTVGEFIWTPHNNRFGWTAILGHEPGIEGVSPYAAAARAESLAGLPPTFIATGALDLFLEENLDYARRLTREGIPTEVHVYPGAFHAFQVMRGARVAQAADRDSRAALNRFLNG</sequence>
<dbReference type="GO" id="GO:0016787">
    <property type="term" value="F:hydrolase activity"/>
    <property type="evidence" value="ECO:0007669"/>
    <property type="project" value="UniProtKB-KW"/>
</dbReference>
<dbReference type="InterPro" id="IPR050300">
    <property type="entry name" value="GDXG_lipolytic_enzyme"/>
</dbReference>